<keyword evidence="1" id="KW-0560">Oxidoreductase</keyword>
<dbReference type="InterPro" id="IPR015590">
    <property type="entry name" value="Aldehyde_DH_dom"/>
</dbReference>
<keyword evidence="4" id="KW-1185">Reference proteome</keyword>
<dbReference type="CDD" id="cd07085">
    <property type="entry name" value="ALDH_F6_MMSDH"/>
    <property type="match status" value="1"/>
</dbReference>
<dbReference type="InterPro" id="IPR016162">
    <property type="entry name" value="Ald_DH_N"/>
</dbReference>
<dbReference type="GO" id="GO:0006210">
    <property type="term" value="P:thymine catabolic process"/>
    <property type="evidence" value="ECO:0007669"/>
    <property type="project" value="TreeGrafter"/>
</dbReference>
<evidence type="ECO:0000259" key="2">
    <source>
        <dbReference type="Pfam" id="PF00171"/>
    </source>
</evidence>
<organism evidence="3 4">
    <name type="scientific">Anaerotruncus colihominis</name>
    <dbReference type="NCBI Taxonomy" id="169435"/>
    <lineage>
        <taxon>Bacteria</taxon>
        <taxon>Bacillati</taxon>
        <taxon>Bacillota</taxon>
        <taxon>Clostridia</taxon>
        <taxon>Eubacteriales</taxon>
        <taxon>Oscillospiraceae</taxon>
        <taxon>Anaerotruncus</taxon>
    </lineage>
</organism>
<evidence type="ECO:0000256" key="1">
    <source>
        <dbReference type="ARBA" id="ARBA00023002"/>
    </source>
</evidence>
<dbReference type="GO" id="GO:0006574">
    <property type="term" value="P:L-valine catabolic process"/>
    <property type="evidence" value="ECO:0007669"/>
    <property type="project" value="TreeGrafter"/>
</dbReference>
<protein>
    <submittedName>
        <fullName evidence="3">CoA-acylating methylmalonate-semialdehyde dehydrogenase</fullName>
    </submittedName>
</protein>
<dbReference type="Gene3D" id="3.40.309.10">
    <property type="entry name" value="Aldehyde Dehydrogenase, Chain A, domain 2"/>
    <property type="match status" value="1"/>
</dbReference>
<dbReference type="Proteomes" id="UP000446866">
    <property type="component" value="Unassembled WGS sequence"/>
</dbReference>
<dbReference type="PANTHER" id="PTHR43866">
    <property type="entry name" value="MALONATE-SEMIALDEHYDE DEHYDROGENASE"/>
    <property type="match status" value="1"/>
</dbReference>
<dbReference type="RefSeq" id="WP_160202324.1">
    <property type="nucleotide sequence ID" value="NZ_QXWK01000018.1"/>
</dbReference>
<sequence length="507" mass="55487">MNVERKKYCVNGEWHLSKTDKYMPVTDSSTGEMIAEVPCCTAEEVESAIASAQEAFPAWSKLSLSQRTQMMFKWRNILIEHLEELTLLCAKELGKTLAEARGDVLKAIEPTEHACSLPTLMQGDASLQVTTGFDTATYRMPLGVVAGIVPFNFPAMIPWGWMVPLAIASGNTVVLKASSATPLTAMRILELFYEEGGFPKGVVNLVTCSRKEADIFLTDSRVKAVTFVGTTGVGKQIYSTAAANGKRVQAQCEAKNHALVLEDADLESAASAIINSTYGCAGMRCMALPVIVVQESIADTFVALLKEKAMAMKVGCAYDPETNLGPVVSAEHKTKVCDWIQKGIDEGAELVLDGRNVTVPGFEKGFFVGPTIFDHVKPGMTIGDREIFGPVTLIKRVKNFEEGLALMNENPFANGSVIFTQNGYYAREFEFRTDGGMVGINVGIPVPSAYFPFSGNKDSFFGDLHVLGKDGVRFYTRAKTVTKHWYDETARKKKKEVDTWEGTVERI</sequence>
<dbReference type="InterPro" id="IPR016163">
    <property type="entry name" value="Ald_DH_C"/>
</dbReference>
<dbReference type="Pfam" id="PF00171">
    <property type="entry name" value="Aldedh"/>
    <property type="match status" value="1"/>
</dbReference>
<dbReference type="Gene3D" id="3.40.605.10">
    <property type="entry name" value="Aldehyde Dehydrogenase, Chain A, domain 1"/>
    <property type="match status" value="1"/>
</dbReference>
<dbReference type="NCBIfam" id="TIGR01722">
    <property type="entry name" value="MMSDH"/>
    <property type="match status" value="1"/>
</dbReference>
<name>A0A845QIT0_9FIRM</name>
<dbReference type="SUPFAM" id="SSF53720">
    <property type="entry name" value="ALDH-like"/>
    <property type="match status" value="1"/>
</dbReference>
<evidence type="ECO:0000313" key="4">
    <source>
        <dbReference type="Proteomes" id="UP000446866"/>
    </source>
</evidence>
<comment type="caution">
    <text evidence="3">The sequence shown here is derived from an EMBL/GenBank/DDBJ whole genome shotgun (WGS) entry which is preliminary data.</text>
</comment>
<proteinExistence type="predicted"/>
<accession>A0A845QIT0</accession>
<reference evidence="3 4" key="1">
    <citation type="submission" date="2018-08" db="EMBL/GenBank/DDBJ databases">
        <title>Murine metabolic-syndrome-specific gut microbial biobank.</title>
        <authorList>
            <person name="Liu C."/>
        </authorList>
    </citation>
    <scope>NUCLEOTIDE SEQUENCE [LARGE SCALE GENOMIC DNA]</scope>
    <source>
        <strain evidence="3 4">28</strain>
    </source>
</reference>
<gene>
    <name evidence="3" type="ORF">D0435_10295</name>
</gene>
<dbReference type="InterPro" id="IPR010061">
    <property type="entry name" value="MeMal-semiAld_DH"/>
</dbReference>
<feature type="domain" description="Aldehyde dehydrogenase" evidence="2">
    <location>
        <begin position="17"/>
        <end position="481"/>
    </location>
</feature>
<dbReference type="EMBL" id="QXWK01000018">
    <property type="protein sequence ID" value="NBH62040.1"/>
    <property type="molecule type" value="Genomic_DNA"/>
</dbReference>
<dbReference type="AlphaFoldDB" id="A0A845QIT0"/>
<dbReference type="FunFam" id="3.40.309.10:FF:000002">
    <property type="entry name" value="Methylmalonate-semialdehyde dehydrogenase (Acylating)"/>
    <property type="match status" value="1"/>
</dbReference>
<evidence type="ECO:0000313" key="3">
    <source>
        <dbReference type="EMBL" id="NBH62040.1"/>
    </source>
</evidence>
<dbReference type="InterPro" id="IPR016161">
    <property type="entry name" value="Ald_DH/histidinol_DH"/>
</dbReference>
<dbReference type="GO" id="GO:0004491">
    <property type="term" value="F:methylmalonate-semialdehyde dehydrogenase (acylating, NAD) activity"/>
    <property type="evidence" value="ECO:0007669"/>
    <property type="project" value="InterPro"/>
</dbReference>
<dbReference type="PANTHER" id="PTHR43866:SF4">
    <property type="entry name" value="MALONATE-SEMIALDEHYDE DEHYDROGENASE"/>
    <property type="match status" value="1"/>
</dbReference>